<reference evidence="3" key="2">
    <citation type="submission" date="2025-08" db="UniProtKB">
        <authorList>
            <consortium name="Ensembl"/>
        </authorList>
    </citation>
    <scope>IDENTIFICATION</scope>
</reference>
<dbReference type="InterPro" id="IPR011047">
    <property type="entry name" value="Quinoprotein_ADH-like_sf"/>
</dbReference>
<evidence type="ECO:0000313" key="3">
    <source>
        <dbReference type="Ensembl" id="ENSOMYP00000016591.2"/>
    </source>
</evidence>
<organism evidence="3 4">
    <name type="scientific">Oncorhynchus mykiss</name>
    <name type="common">Rainbow trout</name>
    <name type="synonym">Salmo gairdneri</name>
    <dbReference type="NCBI Taxonomy" id="8022"/>
    <lineage>
        <taxon>Eukaryota</taxon>
        <taxon>Metazoa</taxon>
        <taxon>Chordata</taxon>
        <taxon>Craniata</taxon>
        <taxon>Vertebrata</taxon>
        <taxon>Euteleostomi</taxon>
        <taxon>Actinopterygii</taxon>
        <taxon>Neopterygii</taxon>
        <taxon>Teleostei</taxon>
        <taxon>Protacanthopterygii</taxon>
        <taxon>Salmoniformes</taxon>
        <taxon>Salmonidae</taxon>
        <taxon>Salmoninae</taxon>
        <taxon>Oncorhynchus</taxon>
    </lineage>
</organism>
<dbReference type="GO" id="GO:0000398">
    <property type="term" value="P:mRNA splicing, via spliceosome"/>
    <property type="evidence" value="ECO:0007669"/>
    <property type="project" value="TreeGrafter"/>
</dbReference>
<dbReference type="InterPro" id="IPR001680">
    <property type="entry name" value="WD40_rpt"/>
</dbReference>
<dbReference type="Gene3D" id="2.130.10.10">
    <property type="entry name" value="YVTN repeat-like/Quinoprotein amine dehydrogenase"/>
    <property type="match status" value="1"/>
</dbReference>
<dbReference type="GO" id="GO:0017070">
    <property type="term" value="F:U6 snRNA binding"/>
    <property type="evidence" value="ECO:0007669"/>
    <property type="project" value="TreeGrafter"/>
</dbReference>
<feature type="repeat" description="WD" evidence="1">
    <location>
        <begin position="94"/>
        <end position="130"/>
    </location>
</feature>
<evidence type="ECO:0000313" key="4">
    <source>
        <dbReference type="Proteomes" id="UP000694395"/>
    </source>
</evidence>
<sequence>QSSQPGAGLQFCFWCPLTALWLWTGHNTYVGAISFHPQATLTMEDSDVNMASCAANGTVRLDDEVARVAWHPCGRFLGTTWWVNLFAQEEILHQEGHSKGVHDLHFHPDDSVVGTGGLDSFGRIWDLRTGAVWDLRHRKCIYTIPSHQNLVSSIKFQLEFFQIPPINPTY</sequence>
<evidence type="ECO:0000256" key="1">
    <source>
        <dbReference type="PROSITE-ProRule" id="PRU00221"/>
    </source>
</evidence>
<dbReference type="Proteomes" id="UP000694395">
    <property type="component" value="Chromosome 5"/>
</dbReference>
<dbReference type="AlphaFoldDB" id="A0A8C7P2X1"/>
<dbReference type="SMART" id="SM00320">
    <property type="entry name" value="WD40"/>
    <property type="match status" value="2"/>
</dbReference>
<dbReference type="GeneTree" id="ENSGT00940000156006"/>
<accession>A0A8C7P2X1</accession>
<proteinExistence type="predicted"/>
<feature type="chain" id="PRO_5035441235" evidence="2">
    <location>
        <begin position="33"/>
        <end position="170"/>
    </location>
</feature>
<dbReference type="SUPFAM" id="SSF50998">
    <property type="entry name" value="Quinoprotein alcohol dehydrogenase-like"/>
    <property type="match status" value="1"/>
</dbReference>
<dbReference type="Pfam" id="PF00400">
    <property type="entry name" value="WD40"/>
    <property type="match status" value="2"/>
</dbReference>
<keyword evidence="1" id="KW-0853">WD repeat</keyword>
<feature type="signal peptide" evidence="2">
    <location>
        <begin position="1"/>
        <end position="32"/>
    </location>
</feature>
<name>A0A8C7P2X1_ONCMY</name>
<evidence type="ECO:0000256" key="2">
    <source>
        <dbReference type="SAM" id="SignalP"/>
    </source>
</evidence>
<reference evidence="3" key="3">
    <citation type="submission" date="2025-09" db="UniProtKB">
        <authorList>
            <consortium name="Ensembl"/>
        </authorList>
    </citation>
    <scope>IDENTIFICATION</scope>
</reference>
<dbReference type="PANTHER" id="PTHR19846">
    <property type="entry name" value="WD40 REPEAT PROTEIN"/>
    <property type="match status" value="1"/>
</dbReference>
<dbReference type="PROSITE" id="PS50082">
    <property type="entry name" value="WD_REPEATS_2"/>
    <property type="match status" value="1"/>
</dbReference>
<keyword evidence="4" id="KW-1185">Reference proteome</keyword>
<dbReference type="GO" id="GO:0030621">
    <property type="term" value="F:U4 snRNA binding"/>
    <property type="evidence" value="ECO:0007669"/>
    <property type="project" value="TreeGrafter"/>
</dbReference>
<dbReference type="PANTHER" id="PTHR19846:SF0">
    <property type="entry name" value="PRE-MRNA PROCESSING FACTOR 4"/>
    <property type="match status" value="1"/>
</dbReference>
<dbReference type="GO" id="GO:0046540">
    <property type="term" value="C:U4/U6 x U5 tri-snRNP complex"/>
    <property type="evidence" value="ECO:0007669"/>
    <property type="project" value="TreeGrafter"/>
</dbReference>
<dbReference type="PROSITE" id="PS50294">
    <property type="entry name" value="WD_REPEATS_REGION"/>
    <property type="match status" value="1"/>
</dbReference>
<protein>
    <submittedName>
        <fullName evidence="3">Uncharacterized protein</fullName>
    </submittedName>
</protein>
<reference evidence="3" key="1">
    <citation type="submission" date="2020-07" db="EMBL/GenBank/DDBJ databases">
        <title>A long reads based de novo assembly of the rainbow trout Arlee double haploid line genome.</title>
        <authorList>
            <person name="Gao G."/>
            <person name="Palti Y."/>
        </authorList>
    </citation>
    <scope>NUCLEOTIDE SEQUENCE [LARGE SCALE GENOMIC DNA]</scope>
</reference>
<dbReference type="InterPro" id="IPR015943">
    <property type="entry name" value="WD40/YVTN_repeat-like_dom_sf"/>
</dbReference>
<keyword evidence="2" id="KW-0732">Signal</keyword>
<dbReference type="Ensembl" id="ENSOMYT00000018299.2">
    <property type="protein sequence ID" value="ENSOMYP00000016591.2"/>
    <property type="gene ID" value="ENSOMYG00000008128.2"/>
</dbReference>